<dbReference type="InterPro" id="IPR008964">
    <property type="entry name" value="Invasin/intimin_cell_adhesion"/>
</dbReference>
<dbReference type="Proteomes" id="UP000678374">
    <property type="component" value="Unassembled WGS sequence"/>
</dbReference>
<name>A0A940YRH6_9BURK</name>
<dbReference type="Gene3D" id="2.60.40.10">
    <property type="entry name" value="Immunoglobulins"/>
    <property type="match status" value="3"/>
</dbReference>
<protein>
    <recommendedName>
        <fullName evidence="3">Big-1 domain-containing protein</fullName>
    </recommendedName>
</protein>
<dbReference type="RefSeq" id="WP_210800540.1">
    <property type="nucleotide sequence ID" value="NZ_JAGQDE010000002.1"/>
</dbReference>
<evidence type="ECO:0008006" key="3">
    <source>
        <dbReference type="Google" id="ProtNLM"/>
    </source>
</evidence>
<sequence>MTSANTSIDLSTPAAVTVTVTAVDASSQVVSGATVSITADNGGQVTTASSTTGTDGTVTATVESSSATAVGSIKVTATSGSASGSTSISVTDSQVAVGDLVMALSSSAIANSGGDEVTLTVTAVDAKRNTVAEAPVTITVDDLAAIITPSGTVTGTDGTLTAKVTIGSDKSNRAFNLSATSGSITRSTAVQVTGANLSATYASAVSPGSAGNTIRYLLADANALPMTGQSISVSAPGLATVVGTTDTAGAYTYTYTAPSIDGSLVVTATAGGTSNTATVQIKASGTVPPAVGTVSAKRVSMEPRKVAVNEPGKTTNQAQVRVLFQDASNKGIANMRVRLDLNGDANNVGGTFANGTAQLYTAADGSVTTSYIPGTRSSPTDGLTIRACYDSQDFAIGTCPNSVTTVGTVTNSPLSISLGTNQEIEIGDTKLTYIKRYGVLVSDSSGAPVPGVTISTTVEATDYAKGQWVVSGGKWVQTPVVGTRPAVVCANEDLNRNGALNTGEDTNGNGQLDPRQADLLASVVSGTTDAAGRATVMIEYQQEAASWVQFLLKVTATGVSGTEGNATKSAWLSVPASVVNNTSASPPFQISPYGTATVCSNPN</sequence>
<organism evidence="1 2">
    <name type="scientific">Ideonella aquatica</name>
    <dbReference type="NCBI Taxonomy" id="2824119"/>
    <lineage>
        <taxon>Bacteria</taxon>
        <taxon>Pseudomonadati</taxon>
        <taxon>Pseudomonadota</taxon>
        <taxon>Betaproteobacteria</taxon>
        <taxon>Burkholderiales</taxon>
        <taxon>Sphaerotilaceae</taxon>
        <taxon>Ideonella</taxon>
    </lineage>
</organism>
<comment type="caution">
    <text evidence="1">The sequence shown here is derived from an EMBL/GenBank/DDBJ whole genome shotgun (WGS) entry which is preliminary data.</text>
</comment>
<evidence type="ECO:0000313" key="2">
    <source>
        <dbReference type="Proteomes" id="UP000678374"/>
    </source>
</evidence>
<dbReference type="EMBL" id="JAGQDE010000002">
    <property type="protein sequence ID" value="MBQ0958090.1"/>
    <property type="molecule type" value="Genomic_DNA"/>
</dbReference>
<keyword evidence="2" id="KW-1185">Reference proteome</keyword>
<dbReference type="SUPFAM" id="SSF49373">
    <property type="entry name" value="Invasin/intimin cell-adhesion fragments"/>
    <property type="match status" value="3"/>
</dbReference>
<gene>
    <name evidence="1" type="ORF">KAK06_03885</name>
</gene>
<dbReference type="AlphaFoldDB" id="A0A940YRH6"/>
<proteinExistence type="predicted"/>
<accession>A0A940YRH6</accession>
<reference evidence="1" key="1">
    <citation type="submission" date="2021-04" db="EMBL/GenBank/DDBJ databases">
        <title>The genome sequence of Ideonella sp. 4Y11.</title>
        <authorList>
            <person name="Liu Y."/>
        </authorList>
    </citation>
    <scope>NUCLEOTIDE SEQUENCE</scope>
    <source>
        <strain evidence="1">4Y11</strain>
    </source>
</reference>
<evidence type="ECO:0000313" key="1">
    <source>
        <dbReference type="EMBL" id="MBQ0958090.1"/>
    </source>
</evidence>
<dbReference type="InterPro" id="IPR013783">
    <property type="entry name" value="Ig-like_fold"/>
</dbReference>